<keyword evidence="1" id="KW-0479">Metal-binding</keyword>
<dbReference type="AlphaFoldDB" id="A0A899G4B7"/>
<sequence>MEEPSIEICAMALISQISSEQPSETSSEADKAAFISLYYIFKDTFLLALDLLDQRRIVLYTWDEKSTDSSTTCSSHIFYVSSEASELHETPCKRYEVRTSVWYCSCPEFSFSAFNKDYHIAWKKAINPNRYWGGLIHGQPVPICKHLLACTFVEQGKSWARERITEKKISKEELVLYATQ</sequence>
<dbReference type="Proteomes" id="UP000663699">
    <property type="component" value="Chromosome 10"/>
</dbReference>
<evidence type="ECO:0000313" key="3">
    <source>
        <dbReference type="EMBL" id="QSL66178.1"/>
    </source>
</evidence>
<dbReference type="EMBL" id="CP054541">
    <property type="protein sequence ID" value="QSL66178.1"/>
    <property type="molecule type" value="Genomic_DNA"/>
</dbReference>
<proteinExistence type="predicted"/>
<keyword evidence="4" id="KW-1185">Reference proteome</keyword>
<evidence type="ECO:0000313" key="4">
    <source>
        <dbReference type="Proteomes" id="UP000663699"/>
    </source>
</evidence>
<accession>A0A899G4B7</accession>
<keyword evidence="1" id="KW-0863">Zinc-finger</keyword>
<evidence type="ECO:0000256" key="1">
    <source>
        <dbReference type="PROSITE-ProRule" id="PRU00325"/>
    </source>
</evidence>
<keyword evidence="1" id="KW-0862">Zinc</keyword>
<dbReference type="GO" id="GO:0008270">
    <property type="term" value="F:zinc ion binding"/>
    <property type="evidence" value="ECO:0007669"/>
    <property type="project" value="UniProtKB-KW"/>
</dbReference>
<evidence type="ECO:0000259" key="2">
    <source>
        <dbReference type="PROSITE" id="PS50966"/>
    </source>
</evidence>
<feature type="domain" description="SWIM-type" evidence="2">
    <location>
        <begin position="95"/>
        <end position="155"/>
    </location>
</feature>
<organism evidence="3 4">
    <name type="scientific">Pneumocystis wakefieldiae</name>
    <dbReference type="NCBI Taxonomy" id="38082"/>
    <lineage>
        <taxon>Eukaryota</taxon>
        <taxon>Fungi</taxon>
        <taxon>Dikarya</taxon>
        <taxon>Ascomycota</taxon>
        <taxon>Taphrinomycotina</taxon>
        <taxon>Pneumocystomycetes</taxon>
        <taxon>Pneumocystaceae</taxon>
        <taxon>Pneumocystis</taxon>
    </lineage>
</organism>
<gene>
    <name evidence="3" type="ORF">MERGE_000553</name>
</gene>
<dbReference type="OrthoDB" id="5413281at2759"/>
<protein>
    <recommendedName>
        <fullName evidence="2">SWIM-type domain-containing protein</fullName>
    </recommendedName>
</protein>
<dbReference type="PROSITE" id="PS50966">
    <property type="entry name" value="ZF_SWIM"/>
    <property type="match status" value="1"/>
</dbReference>
<reference evidence="3" key="1">
    <citation type="submission" date="2020-06" db="EMBL/GenBank/DDBJ databases">
        <title>Genomes of multiple members of Pneumocystis genus reveal paths to human pathogen Pneumocystis jirovecii.</title>
        <authorList>
            <person name="Cisse O.H."/>
            <person name="Ma L."/>
            <person name="Dekker J."/>
            <person name="Khil P."/>
            <person name="Jo J."/>
            <person name="Brenchley J."/>
            <person name="Blair R."/>
            <person name="Pahar B."/>
            <person name="Chabe M."/>
            <person name="Van Rompay K.A."/>
            <person name="Keesler R."/>
            <person name="Sukura A."/>
            <person name="Hirsch V."/>
            <person name="Kutty G."/>
            <person name="Liu Y."/>
            <person name="Peng L."/>
            <person name="Chen J."/>
            <person name="Song J."/>
            <person name="Weissenbacher-Lang C."/>
            <person name="Xu J."/>
            <person name="Upham N.S."/>
            <person name="Stajich J.E."/>
            <person name="Cuomo C.A."/>
            <person name="Cushion M.T."/>
            <person name="Kovacs J.A."/>
        </authorList>
    </citation>
    <scope>NUCLEOTIDE SEQUENCE</scope>
    <source>
        <strain evidence="3">2A</strain>
    </source>
</reference>
<dbReference type="InterPro" id="IPR007527">
    <property type="entry name" value="Znf_SWIM"/>
</dbReference>
<name>A0A899G4B7_9ASCO</name>